<feature type="signal peptide" evidence="1">
    <location>
        <begin position="1"/>
        <end position="25"/>
    </location>
</feature>
<gene>
    <name evidence="3" type="primary">LOC104950480</name>
</gene>
<dbReference type="GeneID" id="104950480"/>
<evidence type="ECO:0000313" key="3">
    <source>
        <dbReference type="RefSeq" id="XP_010775309.1"/>
    </source>
</evidence>
<proteinExistence type="predicted"/>
<feature type="chain" id="PRO_5026950108" evidence="1">
    <location>
        <begin position="26"/>
        <end position="74"/>
    </location>
</feature>
<name>A0A6I9NC41_9TELE</name>
<dbReference type="RefSeq" id="XP_010775309.1">
    <property type="nucleotide sequence ID" value="XM_010777007.1"/>
</dbReference>
<dbReference type="AlphaFoldDB" id="A0A6I9NC41"/>
<dbReference type="Proteomes" id="UP000504611">
    <property type="component" value="Unplaced"/>
</dbReference>
<protein>
    <submittedName>
        <fullName evidence="3">Leishmanolysin-like peptidase</fullName>
    </submittedName>
</protein>
<keyword evidence="2" id="KW-1185">Reference proteome</keyword>
<evidence type="ECO:0000256" key="1">
    <source>
        <dbReference type="SAM" id="SignalP"/>
    </source>
</evidence>
<dbReference type="KEGG" id="ncc:104950480"/>
<organism evidence="2 3">
    <name type="scientific">Notothenia coriiceps</name>
    <name type="common">black rockcod</name>
    <dbReference type="NCBI Taxonomy" id="8208"/>
    <lineage>
        <taxon>Eukaryota</taxon>
        <taxon>Metazoa</taxon>
        <taxon>Chordata</taxon>
        <taxon>Craniata</taxon>
        <taxon>Vertebrata</taxon>
        <taxon>Euteleostomi</taxon>
        <taxon>Actinopterygii</taxon>
        <taxon>Neopterygii</taxon>
        <taxon>Teleostei</taxon>
        <taxon>Neoteleostei</taxon>
        <taxon>Acanthomorphata</taxon>
        <taxon>Eupercaria</taxon>
        <taxon>Perciformes</taxon>
        <taxon>Notothenioidei</taxon>
        <taxon>Nototheniidae</taxon>
        <taxon>Notothenia</taxon>
    </lineage>
</organism>
<evidence type="ECO:0000313" key="2">
    <source>
        <dbReference type="Proteomes" id="UP000504611"/>
    </source>
</evidence>
<dbReference type="OrthoDB" id="527990at2759"/>
<keyword evidence="1" id="KW-0732">Signal</keyword>
<reference evidence="3" key="1">
    <citation type="submission" date="2025-08" db="UniProtKB">
        <authorList>
            <consortium name="RefSeq"/>
        </authorList>
    </citation>
    <scope>IDENTIFICATION</scope>
    <source>
        <tissue evidence="3">Muscle</tissue>
    </source>
</reference>
<accession>A0A6I9NC41</accession>
<sequence length="74" mass="8142">MEGLSGARLLGPVLLLSSLAALVSCHPGTCRHQAPPPEEVVHQVHLKPERLTKRSSPEDLQLQIEIIYDHSVDQ</sequence>